<name>A0A1R2CE69_9CILI</name>
<protein>
    <recommendedName>
        <fullName evidence="2">ubiquitinyl hydrolase 1</fullName>
        <ecNumber evidence="2">3.4.19.12</ecNumber>
    </recommendedName>
</protein>
<dbReference type="Pfam" id="PF10275">
    <property type="entry name" value="Peptidase_C65"/>
    <property type="match status" value="1"/>
</dbReference>
<dbReference type="Proteomes" id="UP000187209">
    <property type="component" value="Unassembled WGS sequence"/>
</dbReference>
<dbReference type="GO" id="GO:0006508">
    <property type="term" value="P:proteolysis"/>
    <property type="evidence" value="ECO:0007669"/>
    <property type="project" value="UniProtKB-KW"/>
</dbReference>
<dbReference type="CDD" id="cd22749">
    <property type="entry name" value="Otubain_C65"/>
    <property type="match status" value="1"/>
</dbReference>
<reference evidence="8 9" key="1">
    <citation type="submission" date="2016-11" db="EMBL/GenBank/DDBJ databases">
        <title>The macronuclear genome of Stentor coeruleus: a giant cell with tiny introns.</title>
        <authorList>
            <person name="Slabodnick M."/>
            <person name="Ruby J.G."/>
            <person name="Reiff S.B."/>
            <person name="Swart E.C."/>
            <person name="Gosai S."/>
            <person name="Prabakaran S."/>
            <person name="Witkowska E."/>
            <person name="Larue G.E."/>
            <person name="Fisher S."/>
            <person name="Freeman R.M."/>
            <person name="Gunawardena J."/>
            <person name="Chu W."/>
            <person name="Stover N.A."/>
            <person name="Gregory B.D."/>
            <person name="Nowacki M."/>
            <person name="Derisi J."/>
            <person name="Roy S.W."/>
            <person name="Marshall W.F."/>
            <person name="Sood P."/>
        </authorList>
    </citation>
    <scope>NUCLEOTIDE SEQUENCE [LARGE SCALE GENOMIC DNA]</scope>
    <source>
        <strain evidence="8">WM001</strain>
    </source>
</reference>
<dbReference type="InterPro" id="IPR042467">
    <property type="entry name" value="Peptidase_C65_otubain_sub2"/>
</dbReference>
<evidence type="ECO:0000256" key="5">
    <source>
        <dbReference type="ARBA" id="ARBA00022801"/>
    </source>
</evidence>
<dbReference type="InterPro" id="IPR038765">
    <property type="entry name" value="Papain-like_cys_pep_sf"/>
</dbReference>
<dbReference type="SUPFAM" id="SSF54001">
    <property type="entry name" value="Cysteine proteinases"/>
    <property type="match status" value="1"/>
</dbReference>
<accession>A0A1R2CE69</accession>
<dbReference type="GO" id="GO:0004843">
    <property type="term" value="F:cysteine-type deubiquitinase activity"/>
    <property type="evidence" value="ECO:0007669"/>
    <property type="project" value="UniProtKB-EC"/>
</dbReference>
<dbReference type="AlphaFoldDB" id="A0A1R2CE69"/>
<evidence type="ECO:0000256" key="6">
    <source>
        <dbReference type="ARBA" id="ARBA00022807"/>
    </source>
</evidence>
<evidence type="ECO:0000313" key="8">
    <source>
        <dbReference type="EMBL" id="OMJ87299.1"/>
    </source>
</evidence>
<dbReference type="EC" id="3.4.19.12" evidence="2"/>
<keyword evidence="3" id="KW-0645">Protease</keyword>
<dbReference type="EMBL" id="MPUH01000180">
    <property type="protein sequence ID" value="OMJ87299.1"/>
    <property type="molecule type" value="Genomic_DNA"/>
</dbReference>
<evidence type="ECO:0000256" key="4">
    <source>
        <dbReference type="ARBA" id="ARBA00022786"/>
    </source>
</evidence>
<dbReference type="Gene3D" id="3.30.200.60">
    <property type="entry name" value="Peptidase C65 Otubain, subdomain 1"/>
    <property type="match status" value="1"/>
</dbReference>
<gene>
    <name evidence="8" type="ORF">SteCoe_10983</name>
</gene>
<comment type="catalytic activity">
    <reaction evidence="1">
        <text>Thiol-dependent hydrolysis of ester, thioester, amide, peptide and isopeptide bonds formed by the C-terminal Gly of ubiquitin (a 76-residue protein attached to proteins as an intracellular targeting signal).</text>
        <dbReference type="EC" id="3.4.19.12"/>
    </reaction>
</comment>
<dbReference type="OrthoDB" id="449484at2759"/>
<evidence type="ECO:0000313" key="9">
    <source>
        <dbReference type="Proteomes" id="UP000187209"/>
    </source>
</evidence>
<dbReference type="InterPro" id="IPR042468">
    <property type="entry name" value="Peptidase_C65_otubain_sub1"/>
</dbReference>
<proteinExistence type="predicted"/>
<organism evidence="8 9">
    <name type="scientific">Stentor coeruleus</name>
    <dbReference type="NCBI Taxonomy" id="5963"/>
    <lineage>
        <taxon>Eukaryota</taxon>
        <taxon>Sar</taxon>
        <taxon>Alveolata</taxon>
        <taxon>Ciliophora</taxon>
        <taxon>Postciliodesmatophora</taxon>
        <taxon>Heterotrichea</taxon>
        <taxon>Heterotrichida</taxon>
        <taxon>Stentoridae</taxon>
        <taxon>Stentor</taxon>
    </lineage>
</organism>
<keyword evidence="5" id="KW-0378">Hydrolase</keyword>
<evidence type="ECO:0000259" key="7">
    <source>
        <dbReference type="PROSITE" id="PS50802"/>
    </source>
</evidence>
<evidence type="ECO:0000256" key="2">
    <source>
        <dbReference type="ARBA" id="ARBA00012759"/>
    </source>
</evidence>
<feature type="domain" description="OTU" evidence="7">
    <location>
        <begin position="96"/>
        <end position="292"/>
    </location>
</feature>
<dbReference type="InterPro" id="IPR003323">
    <property type="entry name" value="OTU_dom"/>
</dbReference>
<sequence length="320" mass="37802">MSGNYQNQKLNCNDSAYKTEDSSNFQSTNFSTSESQSVSNSIPSFNPYCISFSREFIYPETISKTWIPLLGMVDLYSFRADFKDNILMLKNEKHIVGWKKSRGDGNCYYRSIIVKYLENMHKPYAPISKLESFLSLIQSCELKISKDENYKNAFKDMISYLEKTIENFIVNPIYVYLHFIDKTQDKSFDEMCVRVSRYLTALEFIEMNNKNKLEGFLTDDSENIVKDILQMGREGESLELFLLPTALKCQIVQYNFFRANMQEVLFPSHEENEFEKIYAIRREGHYDLLYTAQEQELDQYCFYTASYHFHNNNEKQKVLY</sequence>
<dbReference type="PROSITE" id="PS50802">
    <property type="entry name" value="OTU"/>
    <property type="match status" value="1"/>
</dbReference>
<comment type="caution">
    <text evidence="8">The sequence shown here is derived from an EMBL/GenBank/DDBJ whole genome shotgun (WGS) entry which is preliminary data.</text>
</comment>
<keyword evidence="4" id="KW-0833">Ubl conjugation pathway</keyword>
<evidence type="ECO:0000256" key="3">
    <source>
        <dbReference type="ARBA" id="ARBA00022670"/>
    </source>
</evidence>
<dbReference type="Gene3D" id="1.20.1300.20">
    <property type="entry name" value="Peptidase C65 Otubain, subdomain 2"/>
    <property type="match status" value="1"/>
</dbReference>
<evidence type="ECO:0000256" key="1">
    <source>
        <dbReference type="ARBA" id="ARBA00000707"/>
    </source>
</evidence>
<dbReference type="InterPro" id="IPR019400">
    <property type="entry name" value="Peptidase_C65_otubain"/>
</dbReference>
<keyword evidence="6" id="KW-0788">Thiol protease</keyword>
<keyword evidence="9" id="KW-1185">Reference proteome</keyword>